<dbReference type="Proteomes" id="UP000318801">
    <property type="component" value="Unassembled WGS sequence"/>
</dbReference>
<accession>A0A506UE62</accession>
<gene>
    <name evidence="2" type="ORF">FJU08_06555</name>
</gene>
<dbReference type="PROSITE" id="PS51186">
    <property type="entry name" value="GNAT"/>
    <property type="match status" value="1"/>
</dbReference>
<dbReference type="OrthoDB" id="7365268at2"/>
<reference evidence="2 3" key="1">
    <citation type="submission" date="2019-06" db="EMBL/GenBank/DDBJ databases">
        <authorList>
            <person name="Li M."/>
        </authorList>
    </citation>
    <scope>NUCLEOTIDE SEQUENCE [LARGE SCALE GENOMIC DNA]</scope>
    <source>
        <strain evidence="2 3">BGMRC2036</strain>
    </source>
</reference>
<feature type="domain" description="N-acetyltransferase" evidence="1">
    <location>
        <begin position="143"/>
        <end position="287"/>
    </location>
</feature>
<sequence>MDIRKLNDDDRAIVVAFLEAHAADSMFLLSNIARCGLIQPDRPYGGDYWGAFDGGAFRGVIAQMWNGNVMMQAPEKDVLDALASGVRNSMERRVAGLLGPDDQACAVMSAFALEDADYASNSAERLFQLDPDRLIMPPSSKDVAMTAWQNADPALMTRWLVDYNLEALGATPGVELETGIRLAVSQGAALERFVLLANGVPVALAGFNASYRVMKQLGPVWTPPLLRGRGYARQLVALMVREAFDQGAEQMILFTNSPAAARAYQAVGFAQIGRYRLALLATPVSVS</sequence>
<organism evidence="2 3">
    <name type="scientific">Martelella alba</name>
    <dbReference type="NCBI Taxonomy" id="2590451"/>
    <lineage>
        <taxon>Bacteria</taxon>
        <taxon>Pseudomonadati</taxon>
        <taxon>Pseudomonadota</taxon>
        <taxon>Alphaproteobacteria</taxon>
        <taxon>Hyphomicrobiales</taxon>
        <taxon>Aurantimonadaceae</taxon>
        <taxon>Martelella</taxon>
    </lineage>
</organism>
<evidence type="ECO:0000259" key="1">
    <source>
        <dbReference type="PROSITE" id="PS51186"/>
    </source>
</evidence>
<dbReference type="InterPro" id="IPR016181">
    <property type="entry name" value="Acyl_CoA_acyltransferase"/>
</dbReference>
<evidence type="ECO:0000313" key="3">
    <source>
        <dbReference type="Proteomes" id="UP000318801"/>
    </source>
</evidence>
<dbReference type="AlphaFoldDB" id="A0A506UE62"/>
<dbReference type="InterPro" id="IPR000182">
    <property type="entry name" value="GNAT_dom"/>
</dbReference>
<evidence type="ECO:0000313" key="2">
    <source>
        <dbReference type="EMBL" id="TPW31421.1"/>
    </source>
</evidence>
<keyword evidence="2" id="KW-0808">Transferase</keyword>
<dbReference type="Pfam" id="PF00583">
    <property type="entry name" value="Acetyltransf_1"/>
    <property type="match status" value="1"/>
</dbReference>
<dbReference type="RefSeq" id="WP_141148191.1">
    <property type="nucleotide sequence ID" value="NZ_VHLG01000003.1"/>
</dbReference>
<keyword evidence="3" id="KW-1185">Reference proteome</keyword>
<dbReference type="GO" id="GO:0016747">
    <property type="term" value="F:acyltransferase activity, transferring groups other than amino-acyl groups"/>
    <property type="evidence" value="ECO:0007669"/>
    <property type="project" value="InterPro"/>
</dbReference>
<dbReference type="CDD" id="cd04301">
    <property type="entry name" value="NAT_SF"/>
    <property type="match status" value="1"/>
</dbReference>
<dbReference type="SUPFAM" id="SSF55729">
    <property type="entry name" value="Acyl-CoA N-acyltransferases (Nat)"/>
    <property type="match status" value="1"/>
</dbReference>
<name>A0A506UE62_9HYPH</name>
<protein>
    <submittedName>
        <fullName evidence="2">GNAT family N-acetyltransferase</fullName>
    </submittedName>
</protein>
<proteinExistence type="predicted"/>
<dbReference type="Gene3D" id="3.40.630.30">
    <property type="match status" value="1"/>
</dbReference>
<comment type="caution">
    <text evidence="2">The sequence shown here is derived from an EMBL/GenBank/DDBJ whole genome shotgun (WGS) entry which is preliminary data.</text>
</comment>
<dbReference type="EMBL" id="VHLG01000003">
    <property type="protein sequence ID" value="TPW31421.1"/>
    <property type="molecule type" value="Genomic_DNA"/>
</dbReference>